<accession>A0A016T2D2</accession>
<dbReference type="EMBL" id="JARK01001479">
    <property type="protein sequence ID" value="EYB97128.1"/>
    <property type="molecule type" value="Genomic_DNA"/>
</dbReference>
<gene>
    <name evidence="2" type="primary">Acey_s0143.g2405</name>
    <name evidence="2" type="ORF">Y032_0143g2405</name>
</gene>
<evidence type="ECO:0000313" key="2">
    <source>
        <dbReference type="EMBL" id="EYB97128.1"/>
    </source>
</evidence>
<name>A0A016T2D2_9BILA</name>
<dbReference type="Proteomes" id="UP000024635">
    <property type="component" value="Unassembled WGS sequence"/>
</dbReference>
<sequence>MAAMEGTMAAMGGKATPNLGFETEVLLLEKRVRAAIGLLCYLRKIRTKTVFYTQGSHPTSHTRRRHPTASISHHT</sequence>
<organism evidence="2 3">
    <name type="scientific">Ancylostoma ceylanicum</name>
    <dbReference type="NCBI Taxonomy" id="53326"/>
    <lineage>
        <taxon>Eukaryota</taxon>
        <taxon>Metazoa</taxon>
        <taxon>Ecdysozoa</taxon>
        <taxon>Nematoda</taxon>
        <taxon>Chromadorea</taxon>
        <taxon>Rhabditida</taxon>
        <taxon>Rhabditina</taxon>
        <taxon>Rhabditomorpha</taxon>
        <taxon>Strongyloidea</taxon>
        <taxon>Ancylostomatidae</taxon>
        <taxon>Ancylostomatinae</taxon>
        <taxon>Ancylostoma</taxon>
    </lineage>
</organism>
<proteinExistence type="predicted"/>
<evidence type="ECO:0000313" key="3">
    <source>
        <dbReference type="Proteomes" id="UP000024635"/>
    </source>
</evidence>
<keyword evidence="3" id="KW-1185">Reference proteome</keyword>
<feature type="region of interest" description="Disordered" evidence="1">
    <location>
        <begin position="54"/>
        <end position="75"/>
    </location>
</feature>
<evidence type="ECO:0000256" key="1">
    <source>
        <dbReference type="SAM" id="MobiDB-lite"/>
    </source>
</evidence>
<protein>
    <submittedName>
        <fullName evidence="2">Uncharacterized protein</fullName>
    </submittedName>
</protein>
<comment type="caution">
    <text evidence="2">The sequence shown here is derived from an EMBL/GenBank/DDBJ whole genome shotgun (WGS) entry which is preliminary data.</text>
</comment>
<reference evidence="3" key="1">
    <citation type="journal article" date="2015" name="Nat. Genet.">
        <title>The genome and transcriptome of the zoonotic hookworm Ancylostoma ceylanicum identify infection-specific gene families.</title>
        <authorList>
            <person name="Schwarz E.M."/>
            <person name="Hu Y."/>
            <person name="Antoshechkin I."/>
            <person name="Miller M.M."/>
            <person name="Sternberg P.W."/>
            <person name="Aroian R.V."/>
        </authorList>
    </citation>
    <scope>NUCLEOTIDE SEQUENCE</scope>
    <source>
        <strain evidence="3">HY135</strain>
    </source>
</reference>
<dbReference type="AlphaFoldDB" id="A0A016T2D2"/>
<feature type="compositionally biased region" description="Basic residues" evidence="1">
    <location>
        <begin position="60"/>
        <end position="75"/>
    </location>
</feature>